<dbReference type="Proteomes" id="UP000194225">
    <property type="component" value="Unassembled WGS sequence"/>
</dbReference>
<evidence type="ECO:0000256" key="1">
    <source>
        <dbReference type="SAM" id="MobiDB-lite"/>
    </source>
</evidence>
<feature type="compositionally biased region" description="Basic and acidic residues" evidence="1">
    <location>
        <begin position="21"/>
        <end position="30"/>
    </location>
</feature>
<sequence>MTSPVGADVFGSPNFIAGWADRRPVADTRARSPQPAARSPQPAGEENGVRDTGPATPEAQHFPAATAPRIHHLSRLDAAVAPTVPARLVAWREEVALVKRRSYREWECWARPVPGLGPPDAALQRGWQGFSSVLPCSAYRLLLLALRARSARSVPAGSVHSPTSGCARSGCSSGLLPPLSTPRSSFIPPACRASTTPACRRCGREAPRSVTSEWSALVHARGWNDSLVCNRVRDLWKWGPSRAPTPSEPQGQPIAFSRWPHLAAHDGSVAMNPAAHQHLPIVPHTPHTAQDHREI</sequence>
<keyword evidence="3" id="KW-1185">Reference proteome</keyword>
<feature type="compositionally biased region" description="Low complexity" evidence="1">
    <location>
        <begin position="31"/>
        <end position="43"/>
    </location>
</feature>
<feature type="region of interest" description="Disordered" evidence="1">
    <location>
        <begin position="21"/>
        <end position="60"/>
    </location>
</feature>
<gene>
    <name evidence="2" type="ORF">BG653_05041</name>
</gene>
<organism evidence="2 3">
    <name type="scientific">Streptomyces platensis</name>
    <dbReference type="NCBI Taxonomy" id="58346"/>
    <lineage>
        <taxon>Bacteria</taxon>
        <taxon>Bacillati</taxon>
        <taxon>Actinomycetota</taxon>
        <taxon>Actinomycetes</taxon>
        <taxon>Kitasatosporales</taxon>
        <taxon>Streptomycetaceae</taxon>
        <taxon>Streptomyces</taxon>
    </lineage>
</organism>
<reference evidence="2 3" key="1">
    <citation type="submission" date="2016-09" db="EMBL/GenBank/DDBJ databases">
        <title>Streptomyces platensis DSM40041, a candidate organism with high potential of specific P450 cytochromes.</title>
        <authorList>
            <person name="Grumaz C."/>
            <person name="Vainshtein Y."/>
            <person name="Kirstahler P."/>
            <person name="Sohn K."/>
        </authorList>
    </citation>
    <scope>NUCLEOTIDE SEQUENCE [LARGE SCALE GENOMIC DNA]</scope>
    <source>
        <strain evidence="2 3">DSM 40041</strain>
    </source>
</reference>
<evidence type="ECO:0000313" key="2">
    <source>
        <dbReference type="EMBL" id="OSY41678.1"/>
    </source>
</evidence>
<name>A0ABX3XSD0_STRPT</name>
<proteinExistence type="predicted"/>
<evidence type="ECO:0000313" key="3">
    <source>
        <dbReference type="Proteomes" id="UP000194225"/>
    </source>
</evidence>
<protein>
    <submittedName>
        <fullName evidence="2">Uncharacterized protein</fullName>
    </submittedName>
</protein>
<comment type="caution">
    <text evidence="2">The sequence shown here is derived from an EMBL/GenBank/DDBJ whole genome shotgun (WGS) entry which is preliminary data.</text>
</comment>
<dbReference type="EMBL" id="MIGA01000039">
    <property type="protein sequence ID" value="OSY41678.1"/>
    <property type="molecule type" value="Genomic_DNA"/>
</dbReference>
<accession>A0ABX3XSD0</accession>